<evidence type="ECO:0000313" key="1">
    <source>
        <dbReference type="EMBL" id="CAK5075779.1"/>
    </source>
</evidence>
<dbReference type="EMBL" id="CAVMJV010000028">
    <property type="protein sequence ID" value="CAK5075779.1"/>
    <property type="molecule type" value="Genomic_DNA"/>
</dbReference>
<proteinExistence type="predicted"/>
<dbReference type="Proteomes" id="UP001497535">
    <property type="component" value="Unassembled WGS sequence"/>
</dbReference>
<name>A0ACB0ZB38_MELEN</name>
<reference evidence="1" key="1">
    <citation type="submission" date="2023-11" db="EMBL/GenBank/DDBJ databases">
        <authorList>
            <person name="Poullet M."/>
        </authorList>
    </citation>
    <scope>NUCLEOTIDE SEQUENCE</scope>
    <source>
        <strain evidence="1">E1834</strain>
    </source>
</reference>
<keyword evidence="2" id="KW-1185">Reference proteome</keyword>
<sequence>MDNLPIDIHSNKLLGLNFLFLKFNFLLDWLISRRHCSKNWQSNFDEIRQKISNAIKDMPENEQIIKILNGGQFINYFHCKEILKILYETEKDTKNIFGFYSSQRIKDWKVCFVRFFCWELKFFLRKLFLFMKMFIWENLPIFYSVMFNMRKQRKQNDYSKLAIESNRLFHQELAKWGLNKNIINHQKQQFENLHYNLMLIAESLPKAEILKIEEIKKALDYFCCFSQQIGQETNDLFPLLRILTKDLNRPVSDISVYEWKYGRKPDVLLPPALVEILQTVETKEESDEIDFGDDVDIAEIDFCTNGDSDESIQIISSDGIDVTNINNDNNDSTIVTAKGEEALPVLEHPLTCGIFLDEISILTGFLHFRIKDECAIDGNAQIYLSGIAQKEINKLTELINLPELKCWLLNLQNIFNELGNTQRLQLLRLRTSKNFVNEICSKIEQKMRLELKYRQLQQLSVEKQKQYFEESQKVNILLQEIIEAAKALQENLEADISSKYNGREVYIMGEINAVLYGN</sequence>
<comment type="caution">
    <text evidence="1">The sequence shown here is derived from an EMBL/GenBank/DDBJ whole genome shotgun (WGS) entry which is preliminary data.</text>
</comment>
<accession>A0ACB0ZB38</accession>
<organism evidence="1 2">
    <name type="scientific">Meloidogyne enterolobii</name>
    <name type="common">Root-knot nematode worm</name>
    <name type="synonym">Meloidogyne mayaguensis</name>
    <dbReference type="NCBI Taxonomy" id="390850"/>
    <lineage>
        <taxon>Eukaryota</taxon>
        <taxon>Metazoa</taxon>
        <taxon>Ecdysozoa</taxon>
        <taxon>Nematoda</taxon>
        <taxon>Chromadorea</taxon>
        <taxon>Rhabditida</taxon>
        <taxon>Tylenchina</taxon>
        <taxon>Tylenchomorpha</taxon>
        <taxon>Tylenchoidea</taxon>
        <taxon>Meloidogynidae</taxon>
        <taxon>Meloidogyninae</taxon>
        <taxon>Meloidogyne</taxon>
    </lineage>
</organism>
<protein>
    <submittedName>
        <fullName evidence="1">Uncharacterized protein</fullName>
    </submittedName>
</protein>
<gene>
    <name evidence="1" type="ORF">MENTE1834_LOCUS22604</name>
</gene>
<evidence type="ECO:0000313" key="2">
    <source>
        <dbReference type="Proteomes" id="UP001497535"/>
    </source>
</evidence>